<dbReference type="AlphaFoldDB" id="A0A7W4IRS6"/>
<feature type="compositionally biased region" description="Basic and acidic residues" evidence="6">
    <location>
        <begin position="15"/>
        <end position="25"/>
    </location>
</feature>
<feature type="transmembrane region" description="Helical" evidence="7">
    <location>
        <begin position="177"/>
        <end position="201"/>
    </location>
</feature>
<keyword evidence="9" id="KW-1185">Reference proteome</keyword>
<evidence type="ECO:0000256" key="5">
    <source>
        <dbReference type="ARBA" id="ARBA00023136"/>
    </source>
</evidence>
<keyword evidence="5 7" id="KW-0472">Membrane</keyword>
<sequence>MPPTAVTDSKPAASTEKREPRHETPPTDPRAIQLAKIHALLQKTILLTAVILSIWLLGPVLMVVFAATLLAVILHNLALLAQRWIRLPYWLALTLVVVILLSAFAGLIWSSGPTIAEQATRLRVALTTQAYAVRAQLGTSEFGRTLLDYLPQALGGTQTGGSGGEGMGSRIAGSMTGVLSSAFGAVGTLAVILIAGLYFALSPALYVNGLLRLFPTTHRPTARELLLVAGRTLWAWTTGQALDMFVVGLLSALGLWFIGVPLALALGVVAGLANFIPYIGAFIGAIPAILLGLSVGTREGLMVLGLYTAIQFFEGNVMAPLIQRHAVQMPPGVTILSQTVFGTILGLPGLILASPLTAALLAVMDRASPPLDESDRV</sequence>
<feature type="transmembrane region" description="Helical" evidence="7">
    <location>
        <begin position="45"/>
        <end position="75"/>
    </location>
</feature>
<reference evidence="8 9" key="1">
    <citation type="submission" date="2020-04" db="EMBL/GenBank/DDBJ databases">
        <title>Description of novel Gluconacetobacter.</title>
        <authorList>
            <person name="Sombolestani A."/>
        </authorList>
    </citation>
    <scope>NUCLEOTIDE SEQUENCE [LARGE SCALE GENOMIC DNA]</scope>
    <source>
        <strain evidence="8 9">LMG 27801</strain>
    </source>
</reference>
<feature type="transmembrane region" description="Helical" evidence="7">
    <location>
        <begin position="275"/>
        <end position="295"/>
    </location>
</feature>
<keyword evidence="4 7" id="KW-1133">Transmembrane helix</keyword>
<proteinExistence type="inferred from homology"/>
<feature type="transmembrane region" description="Helical" evidence="7">
    <location>
        <begin position="244"/>
        <end position="268"/>
    </location>
</feature>
<evidence type="ECO:0000256" key="2">
    <source>
        <dbReference type="ARBA" id="ARBA00009773"/>
    </source>
</evidence>
<dbReference type="RefSeq" id="WP_182985414.1">
    <property type="nucleotide sequence ID" value="NZ_JABEQD010000003.1"/>
</dbReference>
<evidence type="ECO:0000256" key="7">
    <source>
        <dbReference type="SAM" id="Phobius"/>
    </source>
</evidence>
<gene>
    <name evidence="8" type="ORF">HLH36_05240</name>
</gene>
<dbReference type="Proteomes" id="UP000559860">
    <property type="component" value="Unassembled WGS sequence"/>
</dbReference>
<evidence type="ECO:0000256" key="6">
    <source>
        <dbReference type="SAM" id="MobiDB-lite"/>
    </source>
</evidence>
<name>A0A7W4IRS6_9PROT</name>
<dbReference type="PANTHER" id="PTHR21716">
    <property type="entry name" value="TRANSMEMBRANE PROTEIN"/>
    <property type="match status" value="1"/>
</dbReference>
<protein>
    <submittedName>
        <fullName evidence="8">AI-2E family transporter</fullName>
    </submittedName>
</protein>
<dbReference type="PANTHER" id="PTHR21716:SF62">
    <property type="entry name" value="TRANSPORT PROTEIN YDBI-RELATED"/>
    <property type="match status" value="1"/>
</dbReference>
<evidence type="ECO:0000256" key="4">
    <source>
        <dbReference type="ARBA" id="ARBA00022989"/>
    </source>
</evidence>
<dbReference type="GO" id="GO:0055085">
    <property type="term" value="P:transmembrane transport"/>
    <property type="evidence" value="ECO:0007669"/>
    <property type="project" value="TreeGrafter"/>
</dbReference>
<dbReference type="GO" id="GO:0016020">
    <property type="term" value="C:membrane"/>
    <property type="evidence" value="ECO:0007669"/>
    <property type="project" value="UniProtKB-SubCell"/>
</dbReference>
<feature type="transmembrane region" description="Helical" evidence="7">
    <location>
        <begin position="87"/>
        <end position="109"/>
    </location>
</feature>
<evidence type="ECO:0000313" key="9">
    <source>
        <dbReference type="Proteomes" id="UP000559860"/>
    </source>
</evidence>
<dbReference type="Pfam" id="PF01594">
    <property type="entry name" value="AI-2E_transport"/>
    <property type="match status" value="1"/>
</dbReference>
<comment type="subcellular location">
    <subcellularLocation>
        <location evidence="1">Membrane</location>
        <topology evidence="1">Multi-pass membrane protein</topology>
    </subcellularLocation>
</comment>
<dbReference type="EMBL" id="JABEQD010000003">
    <property type="protein sequence ID" value="MBB2167764.1"/>
    <property type="molecule type" value="Genomic_DNA"/>
</dbReference>
<feature type="transmembrane region" description="Helical" evidence="7">
    <location>
        <begin position="340"/>
        <end position="364"/>
    </location>
</feature>
<accession>A0A7W4IRS6</accession>
<keyword evidence="3 7" id="KW-0812">Transmembrane</keyword>
<evidence type="ECO:0000256" key="3">
    <source>
        <dbReference type="ARBA" id="ARBA00022692"/>
    </source>
</evidence>
<evidence type="ECO:0000256" key="1">
    <source>
        <dbReference type="ARBA" id="ARBA00004141"/>
    </source>
</evidence>
<evidence type="ECO:0000313" key="8">
    <source>
        <dbReference type="EMBL" id="MBB2167764.1"/>
    </source>
</evidence>
<feature type="region of interest" description="Disordered" evidence="6">
    <location>
        <begin position="1"/>
        <end position="28"/>
    </location>
</feature>
<organism evidence="8 9">
    <name type="scientific">Gluconacetobacter aggeris</name>
    <dbReference type="NCBI Taxonomy" id="1286186"/>
    <lineage>
        <taxon>Bacteria</taxon>
        <taxon>Pseudomonadati</taxon>
        <taxon>Pseudomonadota</taxon>
        <taxon>Alphaproteobacteria</taxon>
        <taxon>Acetobacterales</taxon>
        <taxon>Acetobacteraceae</taxon>
        <taxon>Gluconacetobacter</taxon>
    </lineage>
</organism>
<comment type="caution">
    <text evidence="8">The sequence shown here is derived from an EMBL/GenBank/DDBJ whole genome shotgun (WGS) entry which is preliminary data.</text>
</comment>
<comment type="similarity">
    <text evidence="2">Belongs to the autoinducer-2 exporter (AI-2E) (TC 2.A.86) family.</text>
</comment>
<dbReference type="InterPro" id="IPR002549">
    <property type="entry name" value="AI-2E-like"/>
</dbReference>